<name>A0ABR5F2C9_9ACTN</name>
<keyword evidence="3" id="KW-1185">Reference proteome</keyword>
<evidence type="ECO:0000256" key="1">
    <source>
        <dbReference type="SAM" id="MobiDB-lite"/>
    </source>
</evidence>
<sequence>MPGGRPSPEHRAEGATVSWFAASYPTAPRPTTFQLVQDVTEAGTGSQPVRGDRHETSGKSSHVYAEIV</sequence>
<accession>A0ABR5F2C9</accession>
<feature type="region of interest" description="Disordered" evidence="1">
    <location>
        <begin position="43"/>
        <end position="68"/>
    </location>
</feature>
<organism evidence="2 3">
    <name type="scientific">Protofrankia coriariae</name>
    <dbReference type="NCBI Taxonomy" id="1562887"/>
    <lineage>
        <taxon>Bacteria</taxon>
        <taxon>Bacillati</taxon>
        <taxon>Actinomycetota</taxon>
        <taxon>Actinomycetes</taxon>
        <taxon>Frankiales</taxon>
        <taxon>Frankiaceae</taxon>
        <taxon>Protofrankia</taxon>
    </lineage>
</organism>
<gene>
    <name evidence="2" type="ORF">FrCorBMG51_15545</name>
</gene>
<dbReference type="Proteomes" id="UP000035425">
    <property type="component" value="Unassembled WGS sequence"/>
</dbReference>
<dbReference type="EMBL" id="JWIO01000025">
    <property type="protein sequence ID" value="KLL10827.1"/>
    <property type="molecule type" value="Genomic_DNA"/>
</dbReference>
<reference evidence="2 3" key="1">
    <citation type="submission" date="2014-12" db="EMBL/GenBank/DDBJ databases">
        <title>Frankia sp. BMG5.1 draft genome.</title>
        <authorList>
            <person name="Gtari M."/>
            <person name="Ghodhbane-Gtari F."/>
            <person name="Nouioui I."/>
            <person name="Ktari A."/>
            <person name="Hezbri K."/>
            <person name="Mimouni W."/>
            <person name="Sbissi I."/>
            <person name="Ayari A."/>
            <person name="Yamanaka T."/>
            <person name="Normand P."/>
            <person name="Tisa L.S."/>
            <person name="Boudabous A."/>
        </authorList>
    </citation>
    <scope>NUCLEOTIDE SEQUENCE [LARGE SCALE GENOMIC DNA]</scope>
    <source>
        <strain evidence="2 3">BMG5.1</strain>
    </source>
</reference>
<protein>
    <submittedName>
        <fullName evidence="2">Uncharacterized protein</fullName>
    </submittedName>
</protein>
<evidence type="ECO:0000313" key="2">
    <source>
        <dbReference type="EMBL" id="KLL10827.1"/>
    </source>
</evidence>
<proteinExistence type="predicted"/>
<evidence type="ECO:0000313" key="3">
    <source>
        <dbReference type="Proteomes" id="UP000035425"/>
    </source>
</evidence>
<comment type="caution">
    <text evidence="2">The sequence shown here is derived from an EMBL/GenBank/DDBJ whole genome shotgun (WGS) entry which is preliminary data.</text>
</comment>